<reference evidence="1 2" key="1">
    <citation type="journal article" date="2018" name="Int. J. Syst. Evol. Microbiol.">
        <title>Whole-genome-based revisit of Photorhabdus phylogeny: proposal for the elevation of most Photorhabdus subspecies to the species level and description of one novel species Photorhabdus bodei sp. nov., and one novel subspecies Photorhabdus laumondii subsp. clarkei subsp. nov.</title>
        <authorList>
            <person name="Machado R.A.R."/>
            <person name="Wuthrich D."/>
            <person name="Kuhnert P."/>
            <person name="Arce C.C.M."/>
            <person name="Thonen L."/>
            <person name="Ruiz C."/>
            <person name="Zhang X."/>
            <person name="Robert C.A.M."/>
            <person name="Karimi J."/>
            <person name="Kamali S."/>
            <person name="Ma J."/>
            <person name="Bruggmann R."/>
            <person name="Erb M."/>
        </authorList>
    </citation>
    <scope>NUCLEOTIDE SEQUENCE [LARGE SCALE GENOMIC DNA]</scope>
    <source>
        <strain evidence="1 2">BOJ-47</strain>
    </source>
</reference>
<dbReference type="EMBL" id="NSCI01000008">
    <property type="protein sequence ID" value="RAW91555.1"/>
    <property type="molecule type" value="Genomic_DNA"/>
</dbReference>
<gene>
    <name evidence="1" type="ORF">CKY01_08350</name>
</gene>
<accession>A0A329VI89</accession>
<proteinExistence type="predicted"/>
<dbReference type="AlphaFoldDB" id="A0A329VI89"/>
<evidence type="ECO:0000313" key="2">
    <source>
        <dbReference type="Proteomes" id="UP000250870"/>
    </source>
</evidence>
<comment type="caution">
    <text evidence="1">The sequence shown here is derived from an EMBL/GenBank/DDBJ whole genome shotgun (WGS) entry which is preliminary data.</text>
</comment>
<name>A0A329VI89_9GAMM</name>
<evidence type="ECO:0000313" key="1">
    <source>
        <dbReference type="EMBL" id="RAW91555.1"/>
    </source>
</evidence>
<sequence length="92" mass="10460">MNDDLAQKLVQKIQEKTMPLMSYCFPNDISWTFGHLHCQNLLPLPIFGRMRYGSTELITIVAVPCFIREHDENGYLILTVGLVQSGSYTALL</sequence>
<dbReference type="Proteomes" id="UP000250870">
    <property type="component" value="Unassembled WGS sequence"/>
</dbReference>
<organism evidence="1 2">
    <name type="scientific">Photorhabdus laumondii subsp. clarkei</name>
    <dbReference type="NCBI Taxonomy" id="2029685"/>
    <lineage>
        <taxon>Bacteria</taxon>
        <taxon>Pseudomonadati</taxon>
        <taxon>Pseudomonadota</taxon>
        <taxon>Gammaproteobacteria</taxon>
        <taxon>Enterobacterales</taxon>
        <taxon>Morganellaceae</taxon>
        <taxon>Photorhabdus</taxon>
    </lineage>
</organism>
<protein>
    <submittedName>
        <fullName evidence="1">Uncharacterized protein</fullName>
    </submittedName>
</protein>